<dbReference type="EMBL" id="CAEZVV010000150">
    <property type="protein sequence ID" value="CAB4657085.1"/>
    <property type="molecule type" value="Genomic_DNA"/>
</dbReference>
<accession>A0A6J6L9S3</accession>
<protein>
    <submittedName>
        <fullName evidence="2">Unannotated protein</fullName>
    </submittedName>
</protein>
<organism evidence="2">
    <name type="scientific">freshwater metagenome</name>
    <dbReference type="NCBI Taxonomy" id="449393"/>
    <lineage>
        <taxon>unclassified sequences</taxon>
        <taxon>metagenomes</taxon>
        <taxon>ecological metagenomes</taxon>
    </lineage>
</organism>
<dbReference type="InterPro" id="IPR036390">
    <property type="entry name" value="WH_DNA-bd_sf"/>
</dbReference>
<dbReference type="EMBL" id="CAEZTG010000113">
    <property type="protein sequence ID" value="CAB4571333.1"/>
    <property type="molecule type" value="Genomic_DNA"/>
</dbReference>
<dbReference type="SUPFAM" id="SSF46785">
    <property type="entry name" value="Winged helix' DNA-binding domain"/>
    <property type="match status" value="1"/>
</dbReference>
<evidence type="ECO:0000313" key="1">
    <source>
        <dbReference type="EMBL" id="CAB4571333.1"/>
    </source>
</evidence>
<sequence length="169" mass="18094">MTRNDPVLAEKVCLALVAEGPTHGWALSTLLAPDGEIGRIWSLSRPLAYRALDQLVLDGLIEKVGTAPGGGRSRTLLEATELGASSNASWLEAPVALPKDVRTELLVKFTLRSRVGLPLDPLAADQRALFAPLLNGSATADGGDFVARWRREHLEAIDRFLSSFGTPNA</sequence>
<gene>
    <name evidence="1" type="ORF">UFOPK1603_01186</name>
    <name evidence="2" type="ORF">UFOPK2143_01608</name>
    <name evidence="3" type="ORF">UFOPK2350_01374</name>
</gene>
<dbReference type="EMBL" id="CAEZXE010000134">
    <property type="protein sequence ID" value="CAB4687160.1"/>
    <property type="molecule type" value="Genomic_DNA"/>
</dbReference>
<proteinExistence type="predicted"/>
<evidence type="ECO:0000313" key="2">
    <source>
        <dbReference type="EMBL" id="CAB4657085.1"/>
    </source>
</evidence>
<dbReference type="InterPro" id="IPR036388">
    <property type="entry name" value="WH-like_DNA-bd_sf"/>
</dbReference>
<name>A0A6J6L9S3_9ZZZZ</name>
<dbReference type="Gene3D" id="1.10.10.10">
    <property type="entry name" value="Winged helix-like DNA-binding domain superfamily/Winged helix DNA-binding domain"/>
    <property type="match status" value="1"/>
</dbReference>
<evidence type="ECO:0000313" key="3">
    <source>
        <dbReference type="EMBL" id="CAB4687160.1"/>
    </source>
</evidence>
<reference evidence="2" key="1">
    <citation type="submission" date="2020-05" db="EMBL/GenBank/DDBJ databases">
        <authorList>
            <person name="Chiriac C."/>
            <person name="Salcher M."/>
            <person name="Ghai R."/>
            <person name="Kavagutti S V."/>
        </authorList>
    </citation>
    <scope>NUCLEOTIDE SEQUENCE</scope>
</reference>
<dbReference type="AlphaFoldDB" id="A0A6J6L9S3"/>